<dbReference type="Proteomes" id="UP001165378">
    <property type="component" value="Unassembled WGS sequence"/>
</dbReference>
<dbReference type="RefSeq" id="WP_235055652.1">
    <property type="nucleotide sequence ID" value="NZ_JAKFHA010000020.1"/>
</dbReference>
<protein>
    <submittedName>
        <fullName evidence="1">Uncharacterized protein</fullName>
    </submittedName>
</protein>
<reference evidence="1" key="1">
    <citation type="submission" date="2022-01" db="EMBL/GenBank/DDBJ databases">
        <title>Genome-Based Taxonomic Classification of the Phylum Actinobacteria.</title>
        <authorList>
            <person name="Gao Y."/>
        </authorList>
    </citation>
    <scope>NUCLEOTIDE SEQUENCE</scope>
    <source>
        <strain evidence="1">KLBMP 8922</strain>
    </source>
</reference>
<dbReference type="AlphaFoldDB" id="A0AA41U6H7"/>
<evidence type="ECO:0000313" key="1">
    <source>
        <dbReference type="EMBL" id="MCF2530984.1"/>
    </source>
</evidence>
<organism evidence="1 2">
    <name type="scientific">Yinghuangia soli</name>
    <dbReference type="NCBI Taxonomy" id="2908204"/>
    <lineage>
        <taxon>Bacteria</taxon>
        <taxon>Bacillati</taxon>
        <taxon>Actinomycetota</taxon>
        <taxon>Actinomycetes</taxon>
        <taxon>Kitasatosporales</taxon>
        <taxon>Streptomycetaceae</taxon>
        <taxon>Yinghuangia</taxon>
    </lineage>
</organism>
<gene>
    <name evidence="1" type="ORF">LZ495_27745</name>
</gene>
<sequence length="85" mass="9181">MDEYEILIFPYNEQDMPEPDRGPAVRSARVQRTGEEGVSGHPRYNGAGVQAEIDPDTLAVEAITIDGAHLPDGWSARVADAAETS</sequence>
<dbReference type="EMBL" id="JAKFHA010000020">
    <property type="protein sequence ID" value="MCF2530984.1"/>
    <property type="molecule type" value="Genomic_DNA"/>
</dbReference>
<accession>A0AA41U6H7</accession>
<evidence type="ECO:0000313" key="2">
    <source>
        <dbReference type="Proteomes" id="UP001165378"/>
    </source>
</evidence>
<comment type="caution">
    <text evidence="1">The sequence shown here is derived from an EMBL/GenBank/DDBJ whole genome shotgun (WGS) entry which is preliminary data.</text>
</comment>
<proteinExistence type="predicted"/>
<name>A0AA41U6H7_9ACTN</name>
<keyword evidence="2" id="KW-1185">Reference proteome</keyword>